<proteinExistence type="predicted"/>
<name>A0ACC2CAI0_DIPCM</name>
<dbReference type="Proteomes" id="UP001162992">
    <property type="component" value="Chromosome 11"/>
</dbReference>
<accession>A0ACC2CAI0</accession>
<dbReference type="EMBL" id="CM055102">
    <property type="protein sequence ID" value="KAJ7539013.1"/>
    <property type="molecule type" value="Genomic_DNA"/>
</dbReference>
<keyword evidence="2" id="KW-1185">Reference proteome</keyword>
<organism evidence="1 2">
    <name type="scientific">Diphasiastrum complanatum</name>
    <name type="common">Issler's clubmoss</name>
    <name type="synonym">Lycopodium complanatum</name>
    <dbReference type="NCBI Taxonomy" id="34168"/>
    <lineage>
        <taxon>Eukaryota</taxon>
        <taxon>Viridiplantae</taxon>
        <taxon>Streptophyta</taxon>
        <taxon>Embryophyta</taxon>
        <taxon>Tracheophyta</taxon>
        <taxon>Lycopodiopsida</taxon>
        <taxon>Lycopodiales</taxon>
        <taxon>Lycopodiaceae</taxon>
        <taxon>Lycopodioideae</taxon>
        <taxon>Diphasiastrum</taxon>
    </lineage>
</organism>
<protein>
    <submittedName>
        <fullName evidence="1">Uncharacterized protein</fullName>
    </submittedName>
</protein>
<evidence type="ECO:0000313" key="1">
    <source>
        <dbReference type="EMBL" id="KAJ7539013.1"/>
    </source>
</evidence>
<reference evidence="2" key="1">
    <citation type="journal article" date="2024" name="Proc. Natl. Acad. Sci. U.S.A.">
        <title>Extraordinary preservation of gene collinearity over three hundred million years revealed in homosporous lycophytes.</title>
        <authorList>
            <person name="Li C."/>
            <person name="Wickell D."/>
            <person name="Kuo L.Y."/>
            <person name="Chen X."/>
            <person name="Nie B."/>
            <person name="Liao X."/>
            <person name="Peng D."/>
            <person name="Ji J."/>
            <person name="Jenkins J."/>
            <person name="Williams M."/>
            <person name="Shu S."/>
            <person name="Plott C."/>
            <person name="Barry K."/>
            <person name="Rajasekar S."/>
            <person name="Grimwood J."/>
            <person name="Han X."/>
            <person name="Sun S."/>
            <person name="Hou Z."/>
            <person name="He W."/>
            <person name="Dai G."/>
            <person name="Sun C."/>
            <person name="Schmutz J."/>
            <person name="Leebens-Mack J.H."/>
            <person name="Li F.W."/>
            <person name="Wang L."/>
        </authorList>
    </citation>
    <scope>NUCLEOTIDE SEQUENCE [LARGE SCALE GENOMIC DNA]</scope>
    <source>
        <strain evidence="2">cv. PW_Plant_1</strain>
    </source>
</reference>
<evidence type="ECO:0000313" key="2">
    <source>
        <dbReference type="Proteomes" id="UP001162992"/>
    </source>
</evidence>
<sequence length="272" mass="30080">MTFRFLFVFIQVAFTGSTNVGKIIMKAAADSNLKPVTLELGGKSPFIICEDADVDQAVELSHFALFFNQGQCCCAGSRTFVHESIYDEYVEKAKERALKRVVGDPFKIGVEQGPQVDKEQFDRILGYVEAGQQEGARLVTGGARFGSKGYYIKPTIFADVQDEMRICREEIFGPVQAVTKFRTLEEAVTRANNSKYGLAAGVFTQNLDTANTLSRALRAGTVWINCYDIFDAAIPFGGYKMSGLGREKGEYVLKNYTQVKAVVTPLTNPAWL</sequence>
<gene>
    <name evidence="1" type="ORF">O6H91_11G073100</name>
</gene>
<comment type="caution">
    <text evidence="1">The sequence shown here is derived from an EMBL/GenBank/DDBJ whole genome shotgun (WGS) entry which is preliminary data.</text>
</comment>